<dbReference type="InterPro" id="IPR002549">
    <property type="entry name" value="AI-2E-like"/>
</dbReference>
<keyword evidence="3 6" id="KW-0812">Transmembrane</keyword>
<feature type="transmembrane region" description="Helical" evidence="6">
    <location>
        <begin position="309"/>
        <end position="329"/>
    </location>
</feature>
<feature type="transmembrane region" description="Helical" evidence="6">
    <location>
        <begin position="71"/>
        <end position="91"/>
    </location>
</feature>
<gene>
    <name evidence="7" type="ORF">MES4922_20044</name>
</gene>
<evidence type="ECO:0000313" key="7">
    <source>
        <dbReference type="EMBL" id="CAH2398334.1"/>
    </source>
</evidence>
<organism evidence="7 8">
    <name type="scientific">Mesorhizobium ventifaucium</name>
    <dbReference type="NCBI Taxonomy" id="666020"/>
    <lineage>
        <taxon>Bacteria</taxon>
        <taxon>Pseudomonadati</taxon>
        <taxon>Pseudomonadota</taxon>
        <taxon>Alphaproteobacteria</taxon>
        <taxon>Hyphomicrobiales</taxon>
        <taxon>Phyllobacteriaceae</taxon>
        <taxon>Mesorhizobium</taxon>
    </lineage>
</organism>
<feature type="transmembrane region" description="Helical" evidence="6">
    <location>
        <begin position="244"/>
        <end position="267"/>
    </location>
</feature>
<feature type="transmembrane region" description="Helical" evidence="6">
    <location>
        <begin position="189"/>
        <end position="214"/>
    </location>
</feature>
<accession>A0ABN8JL31</accession>
<proteinExistence type="inferred from homology"/>
<keyword evidence="5 6" id="KW-0472">Membrane</keyword>
<evidence type="ECO:0000256" key="2">
    <source>
        <dbReference type="ARBA" id="ARBA00009773"/>
    </source>
</evidence>
<evidence type="ECO:0000256" key="5">
    <source>
        <dbReference type="ARBA" id="ARBA00023136"/>
    </source>
</evidence>
<comment type="subcellular location">
    <subcellularLocation>
        <location evidence="1">Membrane</location>
        <topology evidence="1">Multi-pass membrane protein</topology>
    </subcellularLocation>
</comment>
<reference evidence="7" key="1">
    <citation type="submission" date="2022-03" db="EMBL/GenBank/DDBJ databases">
        <authorList>
            <person name="Brunel B."/>
        </authorList>
    </citation>
    <scope>NUCLEOTIDE SEQUENCE</scope>
    <source>
        <strain evidence="7">STM4922sample</strain>
    </source>
</reference>
<evidence type="ECO:0000313" key="8">
    <source>
        <dbReference type="Proteomes" id="UP001152604"/>
    </source>
</evidence>
<comment type="similarity">
    <text evidence="2">Belongs to the autoinducer-2 exporter (AI-2E) (TC 2.A.86) family.</text>
</comment>
<protein>
    <submittedName>
        <fullName evidence="7">AI-2E family transporter</fullName>
    </submittedName>
</protein>
<keyword evidence="8" id="KW-1185">Reference proteome</keyword>
<evidence type="ECO:0000256" key="3">
    <source>
        <dbReference type="ARBA" id="ARBA00022692"/>
    </source>
</evidence>
<name>A0ABN8JL31_9HYPH</name>
<dbReference type="EMBL" id="CAKXZS010000012">
    <property type="protein sequence ID" value="CAH2398334.1"/>
    <property type="molecule type" value="Genomic_DNA"/>
</dbReference>
<comment type="caution">
    <text evidence="7">The sequence shown here is derived from an EMBL/GenBank/DDBJ whole genome shotgun (WGS) entry which is preliminary data.</text>
</comment>
<feature type="transmembrane region" description="Helical" evidence="6">
    <location>
        <begin position="341"/>
        <end position="370"/>
    </location>
</feature>
<feature type="transmembrane region" description="Helical" evidence="6">
    <location>
        <begin position="103"/>
        <end position="121"/>
    </location>
</feature>
<evidence type="ECO:0000256" key="1">
    <source>
        <dbReference type="ARBA" id="ARBA00004141"/>
    </source>
</evidence>
<keyword evidence="4 6" id="KW-1133">Transmembrane helix</keyword>
<dbReference type="Pfam" id="PF01594">
    <property type="entry name" value="AI-2E_transport"/>
    <property type="match status" value="1"/>
</dbReference>
<sequence>MKAFPPTVYANRGVPPRARMKAEPAAPGAGDADSPDPFAEARADTHLMRSLLVGIFILMAIYALYFARAFFMPVILAFLLALTLTPIVRFLRKHGMPDVMSATLLVLLSFCVIAVAGYLLSGPVIDLINNTSVIGQQLAERLAQLRRPFERIIEIARQIEGLTQTSQQPGIQRVAMAPSGILSQAAGNVLSAGTSITIVFVLSLFLLASGTMFYEKIVQSFPSLSEKKRALRVVYDVEREISHYLLTVTVINASLGTVIGLGLWALGVPNAQVWGAAAALLNFLPYIGALITITLVTVIALISFETISYALLAPAFVILCDVIEGQFVTPTVVGRRLEINAVAILIAIAFWSWLWGFVGALMAVPLLVVIKVFCDHFDGLSHVGNFLAAQHTAVEDEEISETGTAAGV</sequence>
<dbReference type="Proteomes" id="UP001152604">
    <property type="component" value="Unassembled WGS sequence"/>
</dbReference>
<evidence type="ECO:0000256" key="4">
    <source>
        <dbReference type="ARBA" id="ARBA00022989"/>
    </source>
</evidence>
<dbReference type="PANTHER" id="PTHR21716">
    <property type="entry name" value="TRANSMEMBRANE PROTEIN"/>
    <property type="match status" value="1"/>
</dbReference>
<dbReference type="PANTHER" id="PTHR21716:SF16">
    <property type="entry name" value="BLL1467 PROTEIN"/>
    <property type="match status" value="1"/>
</dbReference>
<feature type="transmembrane region" description="Helical" evidence="6">
    <location>
        <begin position="47"/>
        <end position="65"/>
    </location>
</feature>
<feature type="transmembrane region" description="Helical" evidence="6">
    <location>
        <begin position="273"/>
        <end position="302"/>
    </location>
</feature>
<evidence type="ECO:0000256" key="6">
    <source>
        <dbReference type="SAM" id="Phobius"/>
    </source>
</evidence>